<dbReference type="PROSITE" id="PS51175">
    <property type="entry name" value="CBM6"/>
    <property type="match status" value="1"/>
</dbReference>
<name>S9P951_CYSF2</name>
<gene>
    <name evidence="3" type="ORF">D187_003522</name>
</gene>
<dbReference type="SUPFAM" id="SSF49870">
    <property type="entry name" value="Osmotin, thaumatin-like protein"/>
    <property type="match status" value="1"/>
</dbReference>
<dbReference type="AlphaFoldDB" id="S9P951"/>
<dbReference type="InterPro" id="IPR037176">
    <property type="entry name" value="Osmotin/thaumatin-like_sf"/>
</dbReference>
<evidence type="ECO:0000313" key="3">
    <source>
        <dbReference type="EMBL" id="EPX58807.1"/>
    </source>
</evidence>
<comment type="caution">
    <text evidence="3">The sequence shown here is derived from an EMBL/GenBank/DDBJ whole genome shotgun (WGS) entry which is preliminary data.</text>
</comment>
<protein>
    <submittedName>
        <fullName evidence="3">Endo-1,4-beta-xylanase A</fullName>
    </submittedName>
</protein>
<keyword evidence="1" id="KW-0732">Signal</keyword>
<evidence type="ECO:0000256" key="1">
    <source>
        <dbReference type="ARBA" id="ARBA00022729"/>
    </source>
</evidence>
<dbReference type="GO" id="GO:0045493">
    <property type="term" value="P:xylan catabolic process"/>
    <property type="evidence" value="ECO:0007669"/>
    <property type="project" value="UniProtKB-KW"/>
</dbReference>
<evidence type="ECO:0000313" key="4">
    <source>
        <dbReference type="Proteomes" id="UP000011682"/>
    </source>
</evidence>
<accession>S9P951</accession>
<dbReference type="CDD" id="cd04084">
    <property type="entry name" value="CBM6_xylanase-like"/>
    <property type="match status" value="1"/>
</dbReference>
<dbReference type="Pfam" id="PF03422">
    <property type="entry name" value="CBM_6"/>
    <property type="match status" value="1"/>
</dbReference>
<dbReference type="Gene3D" id="2.60.120.260">
    <property type="entry name" value="Galactose-binding domain-like"/>
    <property type="match status" value="1"/>
</dbReference>
<reference evidence="3" key="1">
    <citation type="submission" date="2013-05" db="EMBL/GenBank/DDBJ databases">
        <title>Genome assembly of Cystobacter fuscus DSM 2262.</title>
        <authorList>
            <person name="Sharma G."/>
            <person name="Khatri I."/>
            <person name="Kaur C."/>
            <person name="Mayilraj S."/>
            <person name="Subramanian S."/>
        </authorList>
    </citation>
    <scope>NUCLEOTIDE SEQUENCE [LARGE SCALE GENOMIC DNA]</scope>
    <source>
        <strain evidence="3">DSM 2262</strain>
    </source>
</reference>
<dbReference type="InterPro" id="IPR008979">
    <property type="entry name" value="Galactose-bd-like_sf"/>
</dbReference>
<dbReference type="GO" id="GO:0016798">
    <property type="term" value="F:hydrolase activity, acting on glycosyl bonds"/>
    <property type="evidence" value="ECO:0007669"/>
    <property type="project" value="UniProtKB-KW"/>
</dbReference>
<dbReference type="SUPFAM" id="SSF49785">
    <property type="entry name" value="Galactose-binding domain-like"/>
    <property type="match status" value="1"/>
</dbReference>
<dbReference type="InterPro" id="IPR005084">
    <property type="entry name" value="CBM6"/>
</dbReference>
<dbReference type="Pfam" id="PF16483">
    <property type="entry name" value="Glyco_hydro_64"/>
    <property type="match status" value="1"/>
</dbReference>
<dbReference type="SMART" id="SM00606">
    <property type="entry name" value="CBD_IV"/>
    <property type="match status" value="1"/>
</dbReference>
<dbReference type="PROSITE" id="PS51367">
    <property type="entry name" value="THAUMATIN_2"/>
    <property type="match status" value="1"/>
</dbReference>
<dbReference type="EMBL" id="ANAH02000021">
    <property type="protein sequence ID" value="EPX58807.1"/>
    <property type="molecule type" value="Genomic_DNA"/>
</dbReference>
<dbReference type="InterPro" id="IPR032477">
    <property type="entry name" value="Glyco_hydro_64"/>
</dbReference>
<dbReference type="Proteomes" id="UP000011682">
    <property type="component" value="Unassembled WGS sequence"/>
</dbReference>
<dbReference type="InterPro" id="IPR001938">
    <property type="entry name" value="Thaumatin"/>
</dbReference>
<organism evidence="3 4">
    <name type="scientific">Cystobacter fuscus (strain ATCC 25194 / DSM 2262 / NBRC 100088 / M29)</name>
    <dbReference type="NCBI Taxonomy" id="1242864"/>
    <lineage>
        <taxon>Bacteria</taxon>
        <taxon>Pseudomonadati</taxon>
        <taxon>Myxococcota</taxon>
        <taxon>Myxococcia</taxon>
        <taxon>Myxococcales</taxon>
        <taxon>Cystobacterineae</taxon>
        <taxon>Archangiaceae</taxon>
        <taxon>Cystobacter</taxon>
    </lineage>
</organism>
<keyword evidence="4" id="KW-1185">Reference proteome</keyword>
<dbReference type="GO" id="GO:0030246">
    <property type="term" value="F:carbohydrate binding"/>
    <property type="evidence" value="ECO:0007669"/>
    <property type="project" value="InterPro"/>
</dbReference>
<dbReference type="Gene3D" id="2.60.110.10">
    <property type="entry name" value="Thaumatin"/>
    <property type="match status" value="1"/>
</dbReference>
<evidence type="ECO:0000259" key="2">
    <source>
        <dbReference type="PROSITE" id="PS51175"/>
    </source>
</evidence>
<dbReference type="eggNOG" id="COG2273">
    <property type="taxonomic scope" value="Bacteria"/>
</dbReference>
<feature type="domain" description="CBM6" evidence="2">
    <location>
        <begin position="71"/>
        <end position="201"/>
    </location>
</feature>
<dbReference type="InterPro" id="IPR006584">
    <property type="entry name" value="Cellulose-bd_IV"/>
</dbReference>
<proteinExistence type="predicted"/>
<sequence>MRFSYFRLFQGEAMSDDFFGNFSFAGMEGRSLLLASGAGLMLATALGCGQMPETNSHEELVRKAQTAIVGNRIQAEGWNSSLTTAGAVFNEGGGDGQSVAGLQVNEVIGYSGVNFGSGVNQIQVRVGAPYAGGKAEIWADAVGSGTKLGTVAISAATGSDWNAFTTLTLTTPTISGTHNLFFKGVATGGDWLFKFDYFELHNTGGGGTTPPPTSGTVPVVVTNKCPFALNVVLSGVGDIPLEKDSAGNRIFRNLGTGGSYTYYAPSNYPSGRVSAYRTLPSPSSPRELEKAEFTLGPDGNGVQNIYYNLTYVDHVGLPMQISTVGNNGCNMAQCNKSYSALSSAIANACPDGLRYNMGGGTICLAPRSFCLDGEYASDPRRGSVCNRLDSEIARCASKYPGQCNPGTAKTPQVYACSAPFFDQSAKWCSAITRGMVDNPDSTNVAQYYNTGKPYNQYAKWVHDQCGAVYGFAYDDYPMAANQAGFYTCNGGRQLNVTFCPAG</sequence>